<dbReference type="STRING" id="105984.A0A427XK15"/>
<sequence>MPKKSTRLVVVTDGLLIQRLGDPKFMSDLKVIILDEVHERSVNIDILLALVPLLLRQRPDMKLIVMSATGDSKALKDFLQDRCRLPTADINLGGRPQELTHVFTEQPIEYYDDWIVDVISQLLLHHDPHIGGILAFCPGVGEIKQIHDNLKTFIWDHDSDHPDNQIGQFLEVIELYRDAQSQATKALDEKRYVDVGGQRWPVIKVILATNLAETSLTFPNLSHVIDCGFFKRPLYSPSTDSYRAQTYKCIVFHAYTAEDLLDRDEYQAQVPITRVDLTHPLFTLITHELVVKAGGGFSDIEYIMGCALTNLCALKFVDPVRFLPTPEAQAAAKLGLEPCLARLFLIAEGEGKRYSWEILLLIAVLQVDEPLYDDTSKEGGKSSATSSPSGRPPVSPEHCRPLAATEAVQSCRRLDSEVLIAHVRSRRHWEELCGSQGSVESDDTEKDLALVYFLLQAFPLNLARRIHDDQYRNLSWEKIGGGGMLDVKAIDKTPDDDPPLCKCVKSRAGCPDYAAARIQIRSLPQVRVHSAISSFLPTMLLASRILFFEPTLFPPTR</sequence>
<name>A0A427XK15_9TREE</name>
<dbReference type="OrthoDB" id="42344at2759"/>
<dbReference type="AlphaFoldDB" id="A0A427XK15"/>
<feature type="region of interest" description="Disordered" evidence="5">
    <location>
        <begin position="375"/>
        <end position="399"/>
    </location>
</feature>
<dbReference type="InterPro" id="IPR014001">
    <property type="entry name" value="Helicase_ATP-bd"/>
</dbReference>
<keyword evidence="4" id="KW-0067">ATP-binding</keyword>
<dbReference type="Gene3D" id="3.40.50.300">
    <property type="entry name" value="P-loop containing nucleotide triphosphate hydrolases"/>
    <property type="match status" value="2"/>
</dbReference>
<evidence type="ECO:0000313" key="8">
    <source>
        <dbReference type="Proteomes" id="UP000279236"/>
    </source>
</evidence>
<organism evidence="7 8">
    <name type="scientific">Apiotrichum porosum</name>
    <dbReference type="NCBI Taxonomy" id="105984"/>
    <lineage>
        <taxon>Eukaryota</taxon>
        <taxon>Fungi</taxon>
        <taxon>Dikarya</taxon>
        <taxon>Basidiomycota</taxon>
        <taxon>Agaricomycotina</taxon>
        <taxon>Tremellomycetes</taxon>
        <taxon>Trichosporonales</taxon>
        <taxon>Trichosporonaceae</taxon>
        <taxon>Apiotrichum</taxon>
    </lineage>
</organism>
<keyword evidence="3 7" id="KW-0347">Helicase</keyword>
<evidence type="ECO:0000256" key="3">
    <source>
        <dbReference type="ARBA" id="ARBA00022806"/>
    </source>
</evidence>
<keyword evidence="8" id="KW-1185">Reference proteome</keyword>
<evidence type="ECO:0000256" key="2">
    <source>
        <dbReference type="ARBA" id="ARBA00022801"/>
    </source>
</evidence>
<keyword evidence="2" id="KW-0378">Hydrolase</keyword>
<proteinExistence type="predicted"/>
<reference evidence="7 8" key="1">
    <citation type="submission" date="2018-11" db="EMBL/GenBank/DDBJ databases">
        <title>Genome sequence of Apiotrichum porosum DSM 27194.</title>
        <authorList>
            <person name="Aliyu H."/>
            <person name="Gorte O."/>
            <person name="Ochsenreither K."/>
        </authorList>
    </citation>
    <scope>NUCLEOTIDE SEQUENCE [LARGE SCALE GENOMIC DNA]</scope>
    <source>
        <strain evidence="7 8">DSM 27194</strain>
    </source>
</reference>
<protein>
    <submittedName>
        <fullName evidence="7">Putative ATP-dependent RNA helicase dhr2</fullName>
    </submittedName>
</protein>
<dbReference type="PANTHER" id="PTHR18934">
    <property type="entry name" value="ATP-DEPENDENT RNA HELICASE"/>
    <property type="match status" value="1"/>
</dbReference>
<dbReference type="EMBL" id="RSCE01000011">
    <property type="protein sequence ID" value="RSH79097.1"/>
    <property type="molecule type" value="Genomic_DNA"/>
</dbReference>
<dbReference type="GO" id="GO:0005524">
    <property type="term" value="F:ATP binding"/>
    <property type="evidence" value="ECO:0007669"/>
    <property type="project" value="UniProtKB-KW"/>
</dbReference>
<dbReference type="GO" id="GO:0016787">
    <property type="term" value="F:hydrolase activity"/>
    <property type="evidence" value="ECO:0007669"/>
    <property type="project" value="UniProtKB-KW"/>
</dbReference>
<comment type="caution">
    <text evidence="7">The sequence shown here is derived from an EMBL/GenBank/DDBJ whole genome shotgun (WGS) entry which is preliminary data.</text>
</comment>
<dbReference type="InterPro" id="IPR027417">
    <property type="entry name" value="P-loop_NTPase"/>
</dbReference>
<feature type="domain" description="Helicase ATP-binding" evidence="6">
    <location>
        <begin position="1"/>
        <end position="88"/>
    </location>
</feature>
<keyword evidence="1" id="KW-0547">Nucleotide-binding</keyword>
<dbReference type="GO" id="GO:0003723">
    <property type="term" value="F:RNA binding"/>
    <property type="evidence" value="ECO:0007669"/>
    <property type="project" value="TreeGrafter"/>
</dbReference>
<dbReference type="SUPFAM" id="SSF52540">
    <property type="entry name" value="P-loop containing nucleoside triphosphate hydrolases"/>
    <property type="match status" value="1"/>
</dbReference>
<evidence type="ECO:0000313" key="7">
    <source>
        <dbReference type="EMBL" id="RSH79097.1"/>
    </source>
</evidence>
<gene>
    <name evidence="7" type="primary">DHR2_1</name>
    <name evidence="7" type="ORF">EHS24_002031</name>
</gene>
<dbReference type="GeneID" id="39586574"/>
<dbReference type="PROSITE" id="PS51192">
    <property type="entry name" value="HELICASE_ATP_BIND_1"/>
    <property type="match status" value="1"/>
</dbReference>
<evidence type="ECO:0000256" key="5">
    <source>
        <dbReference type="SAM" id="MobiDB-lite"/>
    </source>
</evidence>
<dbReference type="GO" id="GO:0004386">
    <property type="term" value="F:helicase activity"/>
    <property type="evidence" value="ECO:0007669"/>
    <property type="project" value="UniProtKB-KW"/>
</dbReference>
<dbReference type="PANTHER" id="PTHR18934:SF91">
    <property type="entry name" value="PRE-MRNA-SPLICING FACTOR ATP-DEPENDENT RNA HELICASE PRP16"/>
    <property type="match status" value="1"/>
</dbReference>
<evidence type="ECO:0000256" key="4">
    <source>
        <dbReference type="ARBA" id="ARBA00022840"/>
    </source>
</evidence>
<dbReference type="RefSeq" id="XP_028474244.1">
    <property type="nucleotide sequence ID" value="XM_028617781.1"/>
</dbReference>
<dbReference type="Proteomes" id="UP000279236">
    <property type="component" value="Unassembled WGS sequence"/>
</dbReference>
<accession>A0A427XK15</accession>
<evidence type="ECO:0000259" key="6">
    <source>
        <dbReference type="PROSITE" id="PS51192"/>
    </source>
</evidence>
<evidence type="ECO:0000256" key="1">
    <source>
        <dbReference type="ARBA" id="ARBA00022741"/>
    </source>
</evidence>